<feature type="region of interest" description="Disordered" evidence="1">
    <location>
        <begin position="79"/>
        <end position="103"/>
    </location>
</feature>
<gene>
    <name evidence="2" type="ORF">SAMN04488092_12123</name>
</gene>
<reference evidence="2 3" key="1">
    <citation type="submission" date="2016-10" db="EMBL/GenBank/DDBJ databases">
        <authorList>
            <person name="de Groot N.N."/>
        </authorList>
    </citation>
    <scope>NUCLEOTIDE SEQUENCE [LARGE SCALE GENOMIC DNA]</scope>
    <source>
        <strain evidence="2 3">DSM 22007</strain>
    </source>
</reference>
<evidence type="ECO:0000313" key="3">
    <source>
        <dbReference type="Proteomes" id="UP000198634"/>
    </source>
</evidence>
<protein>
    <submittedName>
        <fullName evidence="2">Uncharacterized protein</fullName>
    </submittedName>
</protein>
<evidence type="ECO:0000313" key="2">
    <source>
        <dbReference type="EMBL" id="SER03916.1"/>
    </source>
</evidence>
<dbReference type="OrthoDB" id="8373799at2"/>
<dbReference type="RefSeq" id="WP_090271324.1">
    <property type="nucleotide sequence ID" value="NZ_FOEP01000021.1"/>
</dbReference>
<evidence type="ECO:0000256" key="1">
    <source>
        <dbReference type="SAM" id="MobiDB-lite"/>
    </source>
</evidence>
<proteinExistence type="predicted"/>
<dbReference type="STRING" id="657014.SAMN04488092_12123"/>
<organism evidence="2 3">
    <name type="scientific">Thalassovita taeanensis</name>
    <dbReference type="NCBI Taxonomy" id="657014"/>
    <lineage>
        <taxon>Bacteria</taxon>
        <taxon>Pseudomonadati</taxon>
        <taxon>Pseudomonadota</taxon>
        <taxon>Alphaproteobacteria</taxon>
        <taxon>Rhodobacterales</taxon>
        <taxon>Roseobacteraceae</taxon>
        <taxon>Thalassovita</taxon>
    </lineage>
</organism>
<sequence length="103" mass="11022">MKITLIPQRRNEVLDLSRSGDTLTINGETFDLSGIPEGASLPRDAVSCDWLASDIERVDGTLRLSLILPHGATAPDAATFPTPITVTEDGPIDLPTHSIEEDA</sequence>
<dbReference type="EMBL" id="FOEP01000021">
    <property type="protein sequence ID" value="SER03916.1"/>
    <property type="molecule type" value="Genomic_DNA"/>
</dbReference>
<dbReference type="Proteomes" id="UP000198634">
    <property type="component" value="Unassembled WGS sequence"/>
</dbReference>
<name>A0A1H9KXN7_9RHOB</name>
<dbReference type="AlphaFoldDB" id="A0A1H9KXN7"/>
<keyword evidence="3" id="KW-1185">Reference proteome</keyword>
<accession>A0A1H9KXN7</accession>